<accession>A0ACB7ZJX9</accession>
<sequence>MDSNNQTPSDLSIDDNRSTELAQQVREENRVRQQRHRQSLTRNAYVQQRERNRHGEQLRIQNMTTEQVAHRLEQRRLAQQARRLAHRSQQTISHPRSQSVSQEIRRNRARQRRADLTIEQRQQQLASRRSNYRQLCSQGTIFSSNATPRRARNTLRRPRESPANLWSMHTEDRTHQVQTEGPVNLFDGVPRRRRSTSLIRRHRSPQIPTVHTEGSNSEFVNESSATPHQGINHVGRARQTSHLPTIPEEHSATTSLNEERMRVPRGWERTQLTPLPRFTTDHSTYEHGSTSVHTNEECDQNSNREGQAEAAPLFEGQANHMESDTRPYVNITRYNCARDFHEYQGIPRSQLPAPTTCHHCHARLFLHETTELCCKSGKTVLPPIPAPPEMTDLFCEQTADGRHFRKNIRAYNHVFSFISMGVHDDKELPGGSRGVYTFRAQGTIYHRIGSLLPYSDQRPRYLQLYIYDTDHEVEHRMSETSGLRRHIVEKLKHILDAYNPFVQNFRQLAQYPDIQDYKLIIKEQPVDRRQYDLPTASQVAAIIVGGDEAALIKGRDTIIQSIGGNLLNIQDITDFYDPMQYPLLLPHGTYGWDLNSRNDIGTKLTCRDFYAYRLQVIYIY</sequence>
<protein>
    <submittedName>
        <fullName evidence="1">Uncharacterized protein</fullName>
    </submittedName>
</protein>
<comment type="caution">
    <text evidence="1">The sequence shown here is derived from an EMBL/GenBank/DDBJ whole genome shotgun (WGS) entry which is preliminary data.</text>
</comment>
<evidence type="ECO:0000313" key="2">
    <source>
        <dbReference type="Proteomes" id="UP000828048"/>
    </source>
</evidence>
<organism evidence="1 2">
    <name type="scientific">Vaccinium darrowii</name>
    <dbReference type="NCBI Taxonomy" id="229202"/>
    <lineage>
        <taxon>Eukaryota</taxon>
        <taxon>Viridiplantae</taxon>
        <taxon>Streptophyta</taxon>
        <taxon>Embryophyta</taxon>
        <taxon>Tracheophyta</taxon>
        <taxon>Spermatophyta</taxon>
        <taxon>Magnoliopsida</taxon>
        <taxon>eudicotyledons</taxon>
        <taxon>Gunneridae</taxon>
        <taxon>Pentapetalae</taxon>
        <taxon>asterids</taxon>
        <taxon>Ericales</taxon>
        <taxon>Ericaceae</taxon>
        <taxon>Vaccinioideae</taxon>
        <taxon>Vaccinieae</taxon>
        <taxon>Vaccinium</taxon>
    </lineage>
</organism>
<evidence type="ECO:0000313" key="1">
    <source>
        <dbReference type="EMBL" id="KAH7865779.1"/>
    </source>
</evidence>
<reference evidence="1 2" key="1">
    <citation type="journal article" date="2021" name="Hortic Res">
        <title>High-quality reference genome and annotation aids understanding of berry development for evergreen blueberry (Vaccinium darrowii).</title>
        <authorList>
            <person name="Yu J."/>
            <person name="Hulse-Kemp A.M."/>
            <person name="Babiker E."/>
            <person name="Staton M."/>
        </authorList>
    </citation>
    <scope>NUCLEOTIDE SEQUENCE [LARGE SCALE GENOMIC DNA]</scope>
    <source>
        <strain evidence="2">cv. NJ 8807/NJ 8810</strain>
        <tissue evidence="1">Young leaf</tissue>
    </source>
</reference>
<gene>
    <name evidence="1" type="ORF">Vadar_011094</name>
</gene>
<dbReference type="EMBL" id="CM037159">
    <property type="protein sequence ID" value="KAH7865779.1"/>
    <property type="molecule type" value="Genomic_DNA"/>
</dbReference>
<dbReference type="Proteomes" id="UP000828048">
    <property type="component" value="Chromosome 9"/>
</dbReference>
<name>A0ACB7ZJX9_9ERIC</name>
<keyword evidence="2" id="KW-1185">Reference proteome</keyword>
<proteinExistence type="predicted"/>